<feature type="transmembrane region" description="Helical" evidence="7">
    <location>
        <begin position="44"/>
        <end position="66"/>
    </location>
</feature>
<dbReference type="GO" id="GO:0022857">
    <property type="term" value="F:transmembrane transporter activity"/>
    <property type="evidence" value="ECO:0007669"/>
    <property type="project" value="InterPro"/>
</dbReference>
<keyword evidence="5 7" id="KW-1133">Transmembrane helix</keyword>
<feature type="transmembrane region" description="Helical" evidence="7">
    <location>
        <begin position="214"/>
        <end position="237"/>
    </location>
</feature>
<evidence type="ECO:0000256" key="3">
    <source>
        <dbReference type="ARBA" id="ARBA00022448"/>
    </source>
</evidence>
<dbReference type="GO" id="GO:0005886">
    <property type="term" value="C:plasma membrane"/>
    <property type="evidence" value="ECO:0007669"/>
    <property type="project" value="UniProtKB-SubCell"/>
</dbReference>
<sequence length="389" mass="42387">MLKSVNRNEFIATISYCALQFSGALVYGCIPPVVNRLADQTGASLSMIAAALSIRYLIYVITTLFLGKLFDRFAGNKILALNCLLLVFFAFLFPRVEFFPFLVIALILSGFLSAIMDIGCNTGILWTLKDRAGQAMNLMFACCSLGLMIAPILVGYSIRKYDRFSEIVLIFGLISIPFGLMIVRLKNPTKNNRMSVESVPDVNPSLKRTIFNPILLSAAIFLFFEVGSECGFSNWGPSLVFRSGISDEATAASISTAFGAGSFFGRLINIYLIRKIKAEKILIGAVMLTFISSLCIPIIPNLMIFLITAFLIGFGTAPVYATILVFVENKLPLTGLSTGFLLGMLGSGAMVIPLIAGTAFDRAGIGAYTIFLSGFLLLSLFFLLRMKKI</sequence>
<feature type="transmembrane region" description="Helical" evidence="7">
    <location>
        <begin position="305"/>
        <end position="327"/>
    </location>
</feature>
<dbReference type="PATRIC" id="fig|1678840.3.peg.1567"/>
<reference evidence="9" key="1">
    <citation type="journal article" date="2015" name="Genome Announc.">
        <title>Draft Genome Sequence of Anaerolineae Strain TC1, a Novel Isolate from a Methanogenic Wastewater Treatment System.</title>
        <authorList>
            <person name="Matsuura N."/>
            <person name="Tourlousse D.M."/>
            <person name="Sun L."/>
            <person name="Toyonaga M."/>
            <person name="Kuroda K."/>
            <person name="Ohashi A."/>
            <person name="Cruz R."/>
            <person name="Yamaguchi T."/>
            <person name="Sekiguchi Y."/>
        </authorList>
    </citation>
    <scope>NUCLEOTIDE SEQUENCE [LARGE SCALE GENOMIC DNA]</scope>
    <source>
        <strain evidence="9">TC1</strain>
    </source>
</reference>
<dbReference type="InterPro" id="IPR051788">
    <property type="entry name" value="MFS_Transporter"/>
</dbReference>
<dbReference type="RefSeq" id="WP_062279530.1">
    <property type="nucleotide sequence ID" value="NZ_DF968181.1"/>
</dbReference>
<dbReference type="STRING" id="1678840.ATC1_13307"/>
<dbReference type="AlphaFoldDB" id="A0A0S7BVD3"/>
<feature type="transmembrane region" description="Helical" evidence="7">
    <location>
        <begin position="339"/>
        <end position="359"/>
    </location>
</feature>
<keyword evidence="4 7" id="KW-0812">Transmembrane</keyword>
<dbReference type="EMBL" id="DF968181">
    <property type="protein sequence ID" value="GAP40335.1"/>
    <property type="molecule type" value="Genomic_DNA"/>
</dbReference>
<feature type="transmembrane region" description="Helical" evidence="7">
    <location>
        <begin position="138"/>
        <end position="158"/>
    </location>
</feature>
<evidence type="ECO:0000256" key="1">
    <source>
        <dbReference type="ARBA" id="ARBA00004651"/>
    </source>
</evidence>
<gene>
    <name evidence="9" type="ORF">ATC1_13307</name>
</gene>
<keyword evidence="3" id="KW-0813">Transport</keyword>
<dbReference type="PROSITE" id="PS51257">
    <property type="entry name" value="PROKAR_LIPOPROTEIN"/>
    <property type="match status" value="1"/>
</dbReference>
<feature type="transmembrane region" description="Helical" evidence="7">
    <location>
        <begin position="164"/>
        <end position="185"/>
    </location>
</feature>
<feature type="transmembrane region" description="Helical" evidence="7">
    <location>
        <begin position="249"/>
        <end position="269"/>
    </location>
</feature>
<proteinExistence type="inferred from homology"/>
<feature type="transmembrane region" description="Helical" evidence="7">
    <location>
        <begin position="365"/>
        <end position="384"/>
    </location>
</feature>
<evidence type="ECO:0000313" key="10">
    <source>
        <dbReference type="Proteomes" id="UP000053370"/>
    </source>
</evidence>
<dbReference type="InterPro" id="IPR020846">
    <property type="entry name" value="MFS_dom"/>
</dbReference>
<feature type="transmembrane region" description="Helical" evidence="7">
    <location>
        <begin position="281"/>
        <end position="299"/>
    </location>
</feature>
<feature type="transmembrane region" description="Helical" evidence="7">
    <location>
        <begin position="102"/>
        <end position="126"/>
    </location>
</feature>
<evidence type="ECO:0000256" key="6">
    <source>
        <dbReference type="ARBA" id="ARBA00023136"/>
    </source>
</evidence>
<keyword evidence="6 7" id="KW-0472">Membrane</keyword>
<feature type="domain" description="Major facilitator superfamily (MFS) profile" evidence="8">
    <location>
        <begin position="8"/>
        <end position="389"/>
    </location>
</feature>
<accession>A0A0S7BVD3</accession>
<evidence type="ECO:0000256" key="2">
    <source>
        <dbReference type="ARBA" id="ARBA00008335"/>
    </source>
</evidence>
<comment type="similarity">
    <text evidence="2">Belongs to the major facilitator superfamily.</text>
</comment>
<dbReference type="InterPro" id="IPR011701">
    <property type="entry name" value="MFS"/>
</dbReference>
<dbReference type="InterPro" id="IPR036259">
    <property type="entry name" value="MFS_trans_sf"/>
</dbReference>
<evidence type="ECO:0000256" key="5">
    <source>
        <dbReference type="ARBA" id="ARBA00022989"/>
    </source>
</evidence>
<evidence type="ECO:0000256" key="4">
    <source>
        <dbReference type="ARBA" id="ARBA00022692"/>
    </source>
</evidence>
<dbReference type="OrthoDB" id="5503538at2"/>
<protein>
    <submittedName>
        <fullName evidence="9">Major Facilitator Superfamily</fullName>
    </submittedName>
</protein>
<name>A0A0S7BVD3_9CHLR</name>
<feature type="transmembrane region" description="Helical" evidence="7">
    <location>
        <begin position="78"/>
        <end position="96"/>
    </location>
</feature>
<dbReference type="PANTHER" id="PTHR23514:SF3">
    <property type="entry name" value="BYPASS OF STOP CODON PROTEIN 6"/>
    <property type="match status" value="1"/>
</dbReference>
<comment type="subcellular location">
    <subcellularLocation>
        <location evidence="1">Cell membrane</location>
        <topology evidence="1">Multi-pass membrane protein</topology>
    </subcellularLocation>
</comment>
<keyword evidence="10" id="KW-1185">Reference proteome</keyword>
<dbReference type="SUPFAM" id="SSF103473">
    <property type="entry name" value="MFS general substrate transporter"/>
    <property type="match status" value="1"/>
</dbReference>
<evidence type="ECO:0000259" key="8">
    <source>
        <dbReference type="PROSITE" id="PS50850"/>
    </source>
</evidence>
<evidence type="ECO:0000313" key="9">
    <source>
        <dbReference type="EMBL" id="GAP40335.1"/>
    </source>
</evidence>
<dbReference type="Gene3D" id="1.20.1250.20">
    <property type="entry name" value="MFS general substrate transporter like domains"/>
    <property type="match status" value="2"/>
</dbReference>
<dbReference type="Pfam" id="PF07690">
    <property type="entry name" value="MFS_1"/>
    <property type="match status" value="1"/>
</dbReference>
<dbReference type="PROSITE" id="PS50850">
    <property type="entry name" value="MFS"/>
    <property type="match status" value="1"/>
</dbReference>
<dbReference type="PANTHER" id="PTHR23514">
    <property type="entry name" value="BYPASS OF STOP CODON PROTEIN 6"/>
    <property type="match status" value="1"/>
</dbReference>
<evidence type="ECO:0000256" key="7">
    <source>
        <dbReference type="SAM" id="Phobius"/>
    </source>
</evidence>
<organism evidence="9">
    <name type="scientific">Flexilinea flocculi</name>
    <dbReference type="NCBI Taxonomy" id="1678840"/>
    <lineage>
        <taxon>Bacteria</taxon>
        <taxon>Bacillati</taxon>
        <taxon>Chloroflexota</taxon>
        <taxon>Anaerolineae</taxon>
        <taxon>Anaerolineales</taxon>
        <taxon>Anaerolineaceae</taxon>
        <taxon>Flexilinea</taxon>
    </lineage>
</organism>
<dbReference type="Proteomes" id="UP000053370">
    <property type="component" value="Unassembled WGS sequence"/>
</dbReference>